<evidence type="ECO:0000259" key="5">
    <source>
        <dbReference type="PROSITE" id="PS50048"/>
    </source>
</evidence>
<comment type="caution">
    <text evidence="6">The sequence shown here is derived from an EMBL/GenBank/DDBJ whole genome shotgun (WGS) entry which is preliminary data.</text>
</comment>
<evidence type="ECO:0000256" key="2">
    <source>
        <dbReference type="ARBA" id="ARBA00023125"/>
    </source>
</evidence>
<dbReference type="GO" id="GO:0008270">
    <property type="term" value="F:zinc ion binding"/>
    <property type="evidence" value="ECO:0007669"/>
    <property type="project" value="InterPro"/>
</dbReference>
<evidence type="ECO:0000313" key="7">
    <source>
        <dbReference type="Proteomes" id="UP001358417"/>
    </source>
</evidence>
<dbReference type="GeneID" id="89968871"/>
<keyword evidence="3" id="KW-0804">Transcription</keyword>
<dbReference type="InterPro" id="IPR036864">
    <property type="entry name" value="Zn2-C6_fun-type_DNA-bd_sf"/>
</dbReference>
<evidence type="ECO:0000256" key="1">
    <source>
        <dbReference type="ARBA" id="ARBA00023015"/>
    </source>
</evidence>
<keyword evidence="2" id="KW-0238">DNA-binding</keyword>
<dbReference type="AlphaFoldDB" id="A0AAV9NV67"/>
<dbReference type="SUPFAM" id="SSF57701">
    <property type="entry name" value="Zn2/Cys6 DNA-binding domain"/>
    <property type="match status" value="1"/>
</dbReference>
<dbReference type="PANTHER" id="PTHR38111:SF11">
    <property type="entry name" value="TRANSCRIPTION FACTOR DOMAIN-CONTAINING PROTEIN-RELATED"/>
    <property type="match status" value="1"/>
</dbReference>
<dbReference type="Proteomes" id="UP001358417">
    <property type="component" value="Unassembled WGS sequence"/>
</dbReference>
<dbReference type="PROSITE" id="PS00463">
    <property type="entry name" value="ZN2_CY6_FUNGAL_1"/>
    <property type="match status" value="1"/>
</dbReference>
<feature type="domain" description="Zn(2)-C6 fungal-type" evidence="5">
    <location>
        <begin position="9"/>
        <end position="37"/>
    </location>
</feature>
<evidence type="ECO:0000256" key="3">
    <source>
        <dbReference type="ARBA" id="ARBA00023163"/>
    </source>
</evidence>
<dbReference type="GO" id="GO:0000981">
    <property type="term" value="F:DNA-binding transcription factor activity, RNA polymerase II-specific"/>
    <property type="evidence" value="ECO:0007669"/>
    <property type="project" value="InterPro"/>
</dbReference>
<accession>A0AAV9NV67</accession>
<dbReference type="PROSITE" id="PS50048">
    <property type="entry name" value="ZN2_CY6_FUNGAL_2"/>
    <property type="match status" value="1"/>
</dbReference>
<proteinExistence type="predicted"/>
<protein>
    <recommendedName>
        <fullName evidence="5">Zn(2)-C6 fungal-type domain-containing protein</fullName>
    </recommendedName>
</protein>
<dbReference type="SMART" id="SM00066">
    <property type="entry name" value="GAL4"/>
    <property type="match status" value="1"/>
</dbReference>
<dbReference type="PANTHER" id="PTHR38111">
    <property type="entry name" value="ZN(2)-C6 FUNGAL-TYPE DOMAIN-CONTAINING PROTEIN-RELATED"/>
    <property type="match status" value="1"/>
</dbReference>
<keyword evidence="1" id="KW-0805">Transcription regulation</keyword>
<dbReference type="GO" id="GO:0003677">
    <property type="term" value="F:DNA binding"/>
    <property type="evidence" value="ECO:0007669"/>
    <property type="project" value="UniProtKB-KW"/>
</dbReference>
<evidence type="ECO:0000313" key="6">
    <source>
        <dbReference type="EMBL" id="KAK5064815.1"/>
    </source>
</evidence>
<dbReference type="InterPro" id="IPR053178">
    <property type="entry name" value="Osmoadaptation_assoc"/>
</dbReference>
<dbReference type="Pfam" id="PF00172">
    <property type="entry name" value="Zn_clus"/>
    <property type="match status" value="1"/>
</dbReference>
<keyword evidence="7" id="KW-1185">Reference proteome</keyword>
<gene>
    <name evidence="6" type="ORF">LTR84_000649</name>
</gene>
<sequence length="489" mass="54378">MPGVPSGRACEQCRKQKKKCDETKPTCGRCSRLGILCIGSGERRFKFKSEFAGRELSKSSSASPSKRSPPLEVRGSPSSDFTIFVGSVIDRVHITSQSDLRYNLTWAFGGYLLEVPRRLGANAALDAAADALVTCHLRFNSGVRETSREELIKYTYALGQLRVILDDPTIAASSNTLCAVMLLTLCQYFIGLSGSSFTSHSDGAAQILKARGGRYDEEDNFETMMLLSLRGPILFEGLLHGRHRFSHDEWDHLIMNRLEDMTDVGKGLICLARVPDIAERRRFAVTNGDVNAFSVLRKEAAEIYETAVTILTKFRVLYLDAASKATTTSTSVAKDRSAFIPRDWVLYANFQRIYGLSLFSACFLNCLLRSFSSDEEDVGLQEEVDKFTVEIITLAYDSEVFRPLGSSYMVLCLFIAWISSPDPQTRSHINKLWKIWHTDVPSISSSINQLEHIPMGSTLADVLDGVATKWKALTMEETESDPPPLSPDT</sequence>
<organism evidence="6 7">
    <name type="scientific">Exophiala bonariae</name>
    <dbReference type="NCBI Taxonomy" id="1690606"/>
    <lineage>
        <taxon>Eukaryota</taxon>
        <taxon>Fungi</taxon>
        <taxon>Dikarya</taxon>
        <taxon>Ascomycota</taxon>
        <taxon>Pezizomycotina</taxon>
        <taxon>Eurotiomycetes</taxon>
        <taxon>Chaetothyriomycetidae</taxon>
        <taxon>Chaetothyriales</taxon>
        <taxon>Herpotrichiellaceae</taxon>
        <taxon>Exophiala</taxon>
    </lineage>
</organism>
<dbReference type="RefSeq" id="XP_064712139.1">
    <property type="nucleotide sequence ID" value="XM_064844279.1"/>
</dbReference>
<dbReference type="Gene3D" id="4.10.240.10">
    <property type="entry name" value="Zn(2)-C6 fungal-type DNA-binding domain"/>
    <property type="match status" value="1"/>
</dbReference>
<name>A0AAV9NV67_9EURO</name>
<dbReference type="EMBL" id="JAVRRD010000001">
    <property type="protein sequence ID" value="KAK5064815.1"/>
    <property type="molecule type" value="Genomic_DNA"/>
</dbReference>
<dbReference type="CDD" id="cd00067">
    <property type="entry name" value="GAL4"/>
    <property type="match status" value="1"/>
</dbReference>
<dbReference type="InterPro" id="IPR001138">
    <property type="entry name" value="Zn2Cys6_DnaBD"/>
</dbReference>
<evidence type="ECO:0000256" key="4">
    <source>
        <dbReference type="ARBA" id="ARBA00023242"/>
    </source>
</evidence>
<reference evidence="6 7" key="1">
    <citation type="submission" date="2023-08" db="EMBL/GenBank/DDBJ databases">
        <title>Black Yeasts Isolated from many extreme environments.</title>
        <authorList>
            <person name="Coleine C."/>
            <person name="Stajich J.E."/>
            <person name="Selbmann L."/>
        </authorList>
    </citation>
    <scope>NUCLEOTIDE SEQUENCE [LARGE SCALE GENOMIC DNA]</scope>
    <source>
        <strain evidence="6 7">CCFEE 5792</strain>
    </source>
</reference>
<keyword evidence="4" id="KW-0539">Nucleus</keyword>